<sequence>MVCIVLGVGGVGLLLLARSAPTWAALLPLSELGGVLFGAGVLGIGLDGYLKRENDELAERRLRQVLADNTPALRDAVIEGFAFQPDDLKRVATPELLDQVLRNSLALRLGDATFAGELYDDLRDQAIRAAERWQDVRVDIRLSMLSSAASGRTGLYVATIRWEYAVVPAFPVRRFVAVADRDEYRELAQESAATSAWYIRPKGNLAAGEREAFELVQFSVNGQARPIRRTARKDGQTYTVSLGEDVVRAARPVTVAYTYRTVVSRDGHLLHIDVEQPTRGISVELDYSATDIAYVKVVDFIASSRKSRLIETPEGIPGRVIGVQFDGWLMPRAGVAFVWVLHDSSAT</sequence>
<dbReference type="Proteomes" id="UP001501195">
    <property type="component" value="Unassembled WGS sequence"/>
</dbReference>
<proteinExistence type="predicted"/>
<evidence type="ECO:0000313" key="1">
    <source>
        <dbReference type="EMBL" id="GAA4969510.1"/>
    </source>
</evidence>
<organism evidence="1 2">
    <name type="scientific">Kineococcus glutinatus</name>
    <dbReference type="NCBI Taxonomy" id="1070872"/>
    <lineage>
        <taxon>Bacteria</taxon>
        <taxon>Bacillati</taxon>
        <taxon>Actinomycetota</taxon>
        <taxon>Actinomycetes</taxon>
        <taxon>Kineosporiales</taxon>
        <taxon>Kineosporiaceae</taxon>
        <taxon>Kineococcus</taxon>
    </lineage>
</organism>
<comment type="caution">
    <text evidence="1">The sequence shown here is derived from an EMBL/GenBank/DDBJ whole genome shotgun (WGS) entry which is preliminary data.</text>
</comment>
<accession>A0ABP9HFE8</accession>
<keyword evidence="2" id="KW-1185">Reference proteome</keyword>
<dbReference type="EMBL" id="BAABIL010000119">
    <property type="protein sequence ID" value="GAA4969510.1"/>
    <property type="molecule type" value="Genomic_DNA"/>
</dbReference>
<gene>
    <name evidence="1" type="ORF">GCM10023225_09720</name>
</gene>
<name>A0ABP9HFE8_9ACTN</name>
<reference evidence="2" key="1">
    <citation type="journal article" date="2019" name="Int. J. Syst. Evol. Microbiol.">
        <title>The Global Catalogue of Microorganisms (GCM) 10K type strain sequencing project: providing services to taxonomists for standard genome sequencing and annotation.</title>
        <authorList>
            <consortium name="The Broad Institute Genomics Platform"/>
            <consortium name="The Broad Institute Genome Sequencing Center for Infectious Disease"/>
            <person name="Wu L."/>
            <person name="Ma J."/>
        </authorList>
    </citation>
    <scope>NUCLEOTIDE SEQUENCE [LARGE SCALE GENOMIC DNA]</scope>
    <source>
        <strain evidence="2">JCM 18126</strain>
    </source>
</reference>
<evidence type="ECO:0000313" key="2">
    <source>
        <dbReference type="Proteomes" id="UP001501195"/>
    </source>
</evidence>
<protein>
    <submittedName>
        <fullName evidence="1">Uncharacterized protein</fullName>
    </submittedName>
</protein>